<dbReference type="GO" id="GO:0003700">
    <property type="term" value="F:DNA-binding transcription factor activity"/>
    <property type="evidence" value="ECO:0007669"/>
    <property type="project" value="InterPro"/>
</dbReference>
<dbReference type="InterPro" id="IPR036390">
    <property type="entry name" value="WH_DNA-bd_sf"/>
</dbReference>
<evidence type="ECO:0000313" key="6">
    <source>
        <dbReference type="Proteomes" id="UP000557872"/>
    </source>
</evidence>
<dbReference type="PANTHER" id="PTHR43132">
    <property type="entry name" value="ARSENICAL RESISTANCE OPERON REPRESSOR ARSR-RELATED"/>
    <property type="match status" value="1"/>
</dbReference>
<evidence type="ECO:0000259" key="4">
    <source>
        <dbReference type="PROSITE" id="PS50987"/>
    </source>
</evidence>
<keyword evidence="6" id="KW-1185">Reference proteome</keyword>
<dbReference type="AlphaFoldDB" id="A0A851GFZ4"/>
<organism evidence="5 6">
    <name type="scientific">Oceaniferula marina</name>
    <dbReference type="NCBI Taxonomy" id="2748318"/>
    <lineage>
        <taxon>Bacteria</taxon>
        <taxon>Pseudomonadati</taxon>
        <taxon>Verrucomicrobiota</taxon>
        <taxon>Verrucomicrobiia</taxon>
        <taxon>Verrucomicrobiales</taxon>
        <taxon>Verrucomicrobiaceae</taxon>
        <taxon>Oceaniferula</taxon>
    </lineage>
</organism>
<dbReference type="PROSITE" id="PS50987">
    <property type="entry name" value="HTH_ARSR_2"/>
    <property type="match status" value="1"/>
</dbReference>
<evidence type="ECO:0000256" key="1">
    <source>
        <dbReference type="ARBA" id="ARBA00023015"/>
    </source>
</evidence>
<dbReference type="SMART" id="SM00418">
    <property type="entry name" value="HTH_ARSR"/>
    <property type="match status" value="1"/>
</dbReference>
<dbReference type="EMBL" id="JACBAZ010000005">
    <property type="protein sequence ID" value="NWK56698.1"/>
    <property type="molecule type" value="Genomic_DNA"/>
</dbReference>
<dbReference type="InterPro" id="IPR036388">
    <property type="entry name" value="WH-like_DNA-bd_sf"/>
</dbReference>
<keyword evidence="3" id="KW-0804">Transcription</keyword>
<dbReference type="InterPro" id="IPR051011">
    <property type="entry name" value="Metal_resp_trans_reg"/>
</dbReference>
<dbReference type="SUPFAM" id="SSF46785">
    <property type="entry name" value="Winged helix' DNA-binding domain"/>
    <property type="match status" value="1"/>
</dbReference>
<dbReference type="NCBIfam" id="NF033788">
    <property type="entry name" value="HTH_metalloreg"/>
    <property type="match status" value="1"/>
</dbReference>
<dbReference type="RefSeq" id="WP_178933496.1">
    <property type="nucleotide sequence ID" value="NZ_JACBAZ010000005.1"/>
</dbReference>
<dbReference type="InterPro" id="IPR001845">
    <property type="entry name" value="HTH_ArsR_DNA-bd_dom"/>
</dbReference>
<keyword evidence="2" id="KW-0238">DNA-binding</keyword>
<sequence length="118" mass="13735">MTQDQLDAIKRQFEDNQLVCEKVVGLFHLFSNKVRFRTVCMLMYGEACVQEIAEVVTAGKMTNISQQLRVLRLAGVVKQRRNKKQMLYSLADPKIARMIEYLRCEFLEDCNPTTENDQ</sequence>
<evidence type="ECO:0000256" key="2">
    <source>
        <dbReference type="ARBA" id="ARBA00023125"/>
    </source>
</evidence>
<accession>A0A851GFZ4</accession>
<dbReference type="InterPro" id="IPR011991">
    <property type="entry name" value="ArsR-like_HTH"/>
</dbReference>
<feature type="domain" description="HTH arsR-type" evidence="4">
    <location>
        <begin position="15"/>
        <end position="110"/>
    </location>
</feature>
<name>A0A851GFZ4_9BACT</name>
<dbReference type="PANTHER" id="PTHR43132:SF2">
    <property type="entry name" value="ARSENICAL RESISTANCE OPERON REPRESSOR ARSR-RELATED"/>
    <property type="match status" value="1"/>
</dbReference>
<protein>
    <submittedName>
        <fullName evidence="5">Helix-turn-helix transcriptional regulator</fullName>
    </submittedName>
</protein>
<dbReference type="GO" id="GO:0003677">
    <property type="term" value="F:DNA binding"/>
    <property type="evidence" value="ECO:0007669"/>
    <property type="project" value="UniProtKB-KW"/>
</dbReference>
<comment type="caution">
    <text evidence="5">The sequence shown here is derived from an EMBL/GenBank/DDBJ whole genome shotgun (WGS) entry which is preliminary data.</text>
</comment>
<evidence type="ECO:0000313" key="5">
    <source>
        <dbReference type="EMBL" id="NWK56698.1"/>
    </source>
</evidence>
<keyword evidence="1" id="KW-0805">Transcription regulation</keyword>
<dbReference type="Gene3D" id="1.10.10.10">
    <property type="entry name" value="Winged helix-like DNA-binding domain superfamily/Winged helix DNA-binding domain"/>
    <property type="match status" value="1"/>
</dbReference>
<dbReference type="Pfam" id="PF01022">
    <property type="entry name" value="HTH_5"/>
    <property type="match status" value="1"/>
</dbReference>
<proteinExistence type="predicted"/>
<evidence type="ECO:0000256" key="3">
    <source>
        <dbReference type="ARBA" id="ARBA00023163"/>
    </source>
</evidence>
<gene>
    <name evidence="5" type="ORF">HW115_13830</name>
</gene>
<dbReference type="CDD" id="cd00090">
    <property type="entry name" value="HTH_ARSR"/>
    <property type="match status" value="1"/>
</dbReference>
<dbReference type="PRINTS" id="PR00778">
    <property type="entry name" value="HTHARSR"/>
</dbReference>
<reference evidence="5 6" key="1">
    <citation type="submission" date="2020-07" db="EMBL/GenBank/DDBJ databases">
        <title>Roseicoccus Jingziensis gen. nov., sp. nov., isolated from coastal seawater.</title>
        <authorList>
            <person name="Feng X."/>
        </authorList>
    </citation>
    <scope>NUCLEOTIDE SEQUENCE [LARGE SCALE GENOMIC DNA]</scope>
    <source>
        <strain evidence="5 6">N1E253</strain>
    </source>
</reference>
<dbReference type="Proteomes" id="UP000557872">
    <property type="component" value="Unassembled WGS sequence"/>
</dbReference>